<evidence type="ECO:0000259" key="15">
    <source>
        <dbReference type="Pfam" id="PF00137"/>
    </source>
</evidence>
<evidence type="ECO:0000256" key="2">
    <source>
        <dbReference type="ARBA" id="ARBA00006704"/>
    </source>
</evidence>
<dbReference type="Pfam" id="PF00137">
    <property type="entry name" value="ATP-synt_C"/>
    <property type="match status" value="1"/>
</dbReference>
<keyword evidence="10" id="KW-0446">Lipid-binding</keyword>
<keyword evidence="11 14" id="KW-0472">Membrane</keyword>
<dbReference type="FunFam" id="1.20.20.10:FF:000002">
    <property type="entry name" value="ATP synthase subunit c"/>
    <property type="match status" value="1"/>
</dbReference>
<dbReference type="InterPro" id="IPR000454">
    <property type="entry name" value="ATP_synth_F0_csu"/>
</dbReference>
<dbReference type="InterPro" id="IPR020537">
    <property type="entry name" value="ATP_synth_F0_csu_DDCD_BS"/>
</dbReference>
<dbReference type="PRINTS" id="PR00124">
    <property type="entry name" value="ATPASEC"/>
</dbReference>
<dbReference type="GO" id="GO:0015078">
    <property type="term" value="F:proton transmembrane transporter activity"/>
    <property type="evidence" value="ECO:0007669"/>
    <property type="project" value="InterPro"/>
</dbReference>
<dbReference type="SUPFAM" id="SSF81333">
    <property type="entry name" value="F1F0 ATP synthase subunit C"/>
    <property type="match status" value="1"/>
</dbReference>
<evidence type="ECO:0000256" key="13">
    <source>
        <dbReference type="ARBA" id="ARBA00025198"/>
    </source>
</evidence>
<evidence type="ECO:0000256" key="11">
    <source>
        <dbReference type="ARBA" id="ARBA00023136"/>
    </source>
</evidence>
<comment type="subcellular location">
    <subcellularLocation>
        <location evidence="1">Cell membrane</location>
        <topology evidence="1">Multi-pass membrane protein</topology>
    </subcellularLocation>
</comment>
<keyword evidence="3" id="KW-0813">Transport</keyword>
<keyword evidence="16" id="KW-0378">Hydrolase</keyword>
<proteinExistence type="inferred from homology"/>
<dbReference type="InterPro" id="IPR035921">
    <property type="entry name" value="F/V-ATP_Csub_sf"/>
</dbReference>
<dbReference type="EC" id="3.6.3.14" evidence="16"/>
<evidence type="ECO:0000256" key="12">
    <source>
        <dbReference type="ARBA" id="ARBA00023310"/>
    </source>
</evidence>
<dbReference type="EMBL" id="AUZX01006770">
    <property type="protein sequence ID" value="EQD62081.1"/>
    <property type="molecule type" value="Genomic_DNA"/>
</dbReference>
<dbReference type="PROSITE" id="PS00605">
    <property type="entry name" value="ATPASE_C"/>
    <property type="match status" value="1"/>
</dbReference>
<feature type="transmembrane region" description="Helical" evidence="14">
    <location>
        <begin position="12"/>
        <end position="35"/>
    </location>
</feature>
<comment type="function">
    <text evidence="13">F(1)F(0) ATP synthase produces ATP from ADP in the presence of a proton or sodium gradient. F-type ATPases consist of two structural domains, F(1) containing the extramembraneous catalytic core and F(0) containing the membrane proton channel, linked together by a central stalk and a peripheral stalk. During catalysis, ATP synthesis in the catalytic domain of F(1) is coupled via a rotary mechanism of the central stalk subunits to proton translocation.</text>
</comment>
<evidence type="ECO:0000313" key="16">
    <source>
        <dbReference type="EMBL" id="EQD62081.1"/>
    </source>
</evidence>
<dbReference type="InterPro" id="IPR038662">
    <property type="entry name" value="ATP_synth_F0_csu_sf"/>
</dbReference>
<gene>
    <name evidence="16" type="ORF">B1A_09489</name>
</gene>
<keyword evidence="4" id="KW-1003">Cell membrane</keyword>
<evidence type="ECO:0000256" key="3">
    <source>
        <dbReference type="ARBA" id="ARBA00022448"/>
    </source>
</evidence>
<evidence type="ECO:0000256" key="4">
    <source>
        <dbReference type="ARBA" id="ARBA00022475"/>
    </source>
</evidence>
<dbReference type="Gene3D" id="1.20.20.10">
    <property type="entry name" value="F1F0 ATP synthase subunit C"/>
    <property type="match status" value="1"/>
</dbReference>
<dbReference type="HAMAP" id="MF_01396">
    <property type="entry name" value="ATP_synth_c_bact"/>
    <property type="match status" value="1"/>
</dbReference>
<dbReference type="GO" id="GO:0005886">
    <property type="term" value="C:plasma membrane"/>
    <property type="evidence" value="ECO:0007669"/>
    <property type="project" value="UniProtKB-SubCell"/>
</dbReference>
<dbReference type="CDD" id="cd18185">
    <property type="entry name" value="ATP-synt_Fo_c_ATPE"/>
    <property type="match status" value="1"/>
</dbReference>
<evidence type="ECO:0000256" key="7">
    <source>
        <dbReference type="ARBA" id="ARBA00022781"/>
    </source>
</evidence>
<dbReference type="AlphaFoldDB" id="T1ANB8"/>
<keyword evidence="6 14" id="KW-0812">Transmembrane</keyword>
<organism evidence="16">
    <name type="scientific">mine drainage metagenome</name>
    <dbReference type="NCBI Taxonomy" id="410659"/>
    <lineage>
        <taxon>unclassified sequences</taxon>
        <taxon>metagenomes</taxon>
        <taxon>ecological metagenomes</taxon>
    </lineage>
</organism>
<comment type="similarity">
    <text evidence="2">Belongs to the ATPase C chain family.</text>
</comment>
<dbReference type="NCBIfam" id="NF005363">
    <property type="entry name" value="PRK06876.1"/>
    <property type="match status" value="1"/>
</dbReference>
<reference evidence="16" key="2">
    <citation type="journal article" date="2014" name="ISME J.">
        <title>Microbial stratification in low pH oxic and suboxic macroscopic growths along an acid mine drainage.</title>
        <authorList>
            <person name="Mendez-Garcia C."/>
            <person name="Mesa V."/>
            <person name="Sprenger R.R."/>
            <person name="Richter M."/>
            <person name="Diez M.S."/>
            <person name="Solano J."/>
            <person name="Bargiela R."/>
            <person name="Golyshina O.V."/>
            <person name="Manteca A."/>
            <person name="Ramos J.L."/>
            <person name="Gallego J.R."/>
            <person name="Llorente I."/>
            <person name="Martins Dos Santos V.A."/>
            <person name="Jensen O.N."/>
            <person name="Pelaez A.I."/>
            <person name="Sanchez J."/>
            <person name="Ferrer M."/>
        </authorList>
    </citation>
    <scope>NUCLEOTIDE SEQUENCE</scope>
</reference>
<keyword evidence="5" id="KW-0138">CF(0)</keyword>
<name>T1ANB8_9ZZZZ</name>
<dbReference type="GO" id="GO:0045259">
    <property type="term" value="C:proton-transporting ATP synthase complex"/>
    <property type="evidence" value="ECO:0007669"/>
    <property type="project" value="UniProtKB-KW"/>
</dbReference>
<accession>T1ANB8</accession>
<evidence type="ECO:0000256" key="10">
    <source>
        <dbReference type="ARBA" id="ARBA00023121"/>
    </source>
</evidence>
<dbReference type="GO" id="GO:0033177">
    <property type="term" value="C:proton-transporting two-sector ATPase complex, proton-transporting domain"/>
    <property type="evidence" value="ECO:0007669"/>
    <property type="project" value="InterPro"/>
</dbReference>
<feature type="domain" description="V-ATPase proteolipid subunit C-like" evidence="15">
    <location>
        <begin position="13"/>
        <end position="75"/>
    </location>
</feature>
<dbReference type="InterPro" id="IPR002379">
    <property type="entry name" value="ATPase_proteolipid_c-like_dom"/>
</dbReference>
<sequence length="98" mass="10321">MENIALIQAMTALAVGIIFGLGALGTAIGFGILGGRFIEGSARQPELMPALQVKMFLVAALVDAVAMIGIGFALFFMFANPFLAPRCTRPIEPLADPR</sequence>
<dbReference type="NCBIfam" id="TIGR01260">
    <property type="entry name" value="ATP_synt_c"/>
    <property type="match status" value="1"/>
</dbReference>
<evidence type="ECO:0000256" key="14">
    <source>
        <dbReference type="SAM" id="Phobius"/>
    </source>
</evidence>
<dbReference type="GO" id="GO:0016787">
    <property type="term" value="F:hydrolase activity"/>
    <property type="evidence" value="ECO:0007669"/>
    <property type="project" value="UniProtKB-KW"/>
</dbReference>
<evidence type="ECO:0000256" key="5">
    <source>
        <dbReference type="ARBA" id="ARBA00022547"/>
    </source>
</evidence>
<evidence type="ECO:0000256" key="9">
    <source>
        <dbReference type="ARBA" id="ARBA00023065"/>
    </source>
</evidence>
<keyword evidence="7" id="KW-0375">Hydrogen ion transport</keyword>
<dbReference type="GO" id="GO:0015986">
    <property type="term" value="P:proton motive force-driven ATP synthesis"/>
    <property type="evidence" value="ECO:0007669"/>
    <property type="project" value="InterPro"/>
</dbReference>
<reference evidence="16" key="1">
    <citation type="submission" date="2013-08" db="EMBL/GenBank/DDBJ databases">
        <authorList>
            <person name="Mendez C."/>
            <person name="Richter M."/>
            <person name="Ferrer M."/>
            <person name="Sanchez J."/>
        </authorList>
    </citation>
    <scope>NUCLEOTIDE SEQUENCE</scope>
</reference>
<dbReference type="GO" id="GO:0008289">
    <property type="term" value="F:lipid binding"/>
    <property type="evidence" value="ECO:0007669"/>
    <property type="project" value="UniProtKB-KW"/>
</dbReference>
<evidence type="ECO:0000256" key="1">
    <source>
        <dbReference type="ARBA" id="ARBA00004651"/>
    </source>
</evidence>
<keyword evidence="12" id="KW-0066">ATP synthesis</keyword>
<dbReference type="InterPro" id="IPR005953">
    <property type="entry name" value="ATP_synth_csu_bac/chlpt"/>
</dbReference>
<keyword evidence="9" id="KW-0406">Ion transport</keyword>
<keyword evidence="8 14" id="KW-1133">Transmembrane helix</keyword>
<protein>
    <submittedName>
        <fullName evidence="16">ATPase, F0 complex, subunit C, bacterial</fullName>
        <ecNumber evidence="16">3.6.3.14</ecNumber>
    </submittedName>
</protein>
<comment type="caution">
    <text evidence="16">The sequence shown here is derived from an EMBL/GenBank/DDBJ whole genome shotgun (WGS) entry which is preliminary data.</text>
</comment>
<evidence type="ECO:0000256" key="6">
    <source>
        <dbReference type="ARBA" id="ARBA00022692"/>
    </source>
</evidence>
<feature type="transmembrane region" description="Helical" evidence="14">
    <location>
        <begin position="55"/>
        <end position="79"/>
    </location>
</feature>
<evidence type="ECO:0000256" key="8">
    <source>
        <dbReference type="ARBA" id="ARBA00022989"/>
    </source>
</evidence>